<reference evidence="1" key="1">
    <citation type="submission" date="2021-10" db="EMBL/GenBank/DDBJ databases">
        <title>Tropical sea cucumber genome reveals ecological adaptation and Cuvierian tubules defense mechanism.</title>
        <authorList>
            <person name="Chen T."/>
        </authorList>
    </citation>
    <scope>NUCLEOTIDE SEQUENCE</scope>
    <source>
        <strain evidence="1">Nanhai2018</strain>
        <tissue evidence="1">Muscle</tissue>
    </source>
</reference>
<keyword evidence="2" id="KW-1185">Reference proteome</keyword>
<dbReference type="OrthoDB" id="7323790at2759"/>
<name>A0A9Q0YT68_HOLLE</name>
<sequence length="107" mass="12408">MVKGSKRKKRARFIQDKKVKVMTLLHVDGPETVETYNTFQWDNDANKTDPGKILLQLEKYCNPRKNVTYERHKFNLRNQLPGESIDTYVTDLLVKAQSLNSVTSLIP</sequence>
<evidence type="ECO:0000313" key="2">
    <source>
        <dbReference type="Proteomes" id="UP001152320"/>
    </source>
</evidence>
<protein>
    <submittedName>
        <fullName evidence="1">Uncharacterized protein</fullName>
    </submittedName>
</protein>
<dbReference type="Proteomes" id="UP001152320">
    <property type="component" value="Chromosome 16"/>
</dbReference>
<comment type="caution">
    <text evidence="1">The sequence shown here is derived from an EMBL/GenBank/DDBJ whole genome shotgun (WGS) entry which is preliminary data.</text>
</comment>
<dbReference type="PANTHER" id="PTHR33198:SF20">
    <property type="entry name" value="RETROTRANSPOSON GAG DOMAIN-CONTAINING PROTEIN"/>
    <property type="match status" value="1"/>
</dbReference>
<proteinExistence type="predicted"/>
<organism evidence="1 2">
    <name type="scientific">Holothuria leucospilota</name>
    <name type="common">Black long sea cucumber</name>
    <name type="synonym">Mertensiothuria leucospilota</name>
    <dbReference type="NCBI Taxonomy" id="206669"/>
    <lineage>
        <taxon>Eukaryota</taxon>
        <taxon>Metazoa</taxon>
        <taxon>Echinodermata</taxon>
        <taxon>Eleutherozoa</taxon>
        <taxon>Echinozoa</taxon>
        <taxon>Holothuroidea</taxon>
        <taxon>Aspidochirotacea</taxon>
        <taxon>Aspidochirotida</taxon>
        <taxon>Holothuriidae</taxon>
        <taxon>Holothuria</taxon>
    </lineage>
</organism>
<dbReference type="AlphaFoldDB" id="A0A9Q0YT68"/>
<accession>A0A9Q0YT68</accession>
<dbReference type="EMBL" id="JAIZAY010000016">
    <property type="protein sequence ID" value="KAJ8026564.1"/>
    <property type="molecule type" value="Genomic_DNA"/>
</dbReference>
<evidence type="ECO:0000313" key="1">
    <source>
        <dbReference type="EMBL" id="KAJ8026564.1"/>
    </source>
</evidence>
<dbReference type="PANTHER" id="PTHR33198">
    <property type="entry name" value="ANK_REP_REGION DOMAIN-CONTAINING PROTEIN-RELATED"/>
    <property type="match status" value="1"/>
</dbReference>
<gene>
    <name evidence="1" type="ORF">HOLleu_31431</name>
</gene>